<accession>M2V7N9</accession>
<dbReference type="RefSeq" id="WP_003298078.1">
    <property type="nucleotide sequence ID" value="NZ_AOBS01000011.1"/>
</dbReference>
<proteinExistence type="predicted"/>
<organism evidence="1 2">
    <name type="scientific">Stutzerimonas stutzeri NF13</name>
    <dbReference type="NCBI Taxonomy" id="1212548"/>
    <lineage>
        <taxon>Bacteria</taxon>
        <taxon>Pseudomonadati</taxon>
        <taxon>Pseudomonadota</taxon>
        <taxon>Gammaproteobacteria</taxon>
        <taxon>Pseudomonadales</taxon>
        <taxon>Pseudomonadaceae</taxon>
        <taxon>Stutzerimonas</taxon>
    </lineage>
</organism>
<comment type="caution">
    <text evidence="1">The sequence shown here is derived from an EMBL/GenBank/DDBJ whole genome shotgun (WGS) entry which is preliminary data.</text>
</comment>
<evidence type="ECO:0000313" key="2">
    <source>
        <dbReference type="Proteomes" id="UP000011700"/>
    </source>
</evidence>
<reference evidence="1 2" key="1">
    <citation type="journal article" date="2013" name="Genome Announc.">
        <title>Draft Genome of Pseudomonas stutzeri Strain NF13, a Nitrogen Fixer Isolated from the Galapagos Rift Hydrothermal Vent.</title>
        <authorList>
            <person name="Pena A."/>
            <person name="Busquets A."/>
            <person name="Gomila M."/>
            <person name="Mayol J."/>
            <person name="Bosch R."/>
            <person name="Nogales B."/>
            <person name="Garcia-Valdes E."/>
            <person name="Bennasar A."/>
            <person name="Lalucat J."/>
        </authorList>
    </citation>
    <scope>NUCLEOTIDE SEQUENCE [LARGE SCALE GENOMIC DNA]</scope>
    <source>
        <strain evidence="1 2">NF13</strain>
    </source>
</reference>
<protein>
    <submittedName>
        <fullName evidence="1">Uncharacterized protein</fullName>
    </submittedName>
</protein>
<dbReference type="AlphaFoldDB" id="M2V7N9"/>
<dbReference type="PATRIC" id="fig|1212548.4.peg.321"/>
<name>M2V7N9_STUST</name>
<dbReference type="EMBL" id="AOBS01000011">
    <property type="protein sequence ID" value="EME01872.1"/>
    <property type="molecule type" value="Genomic_DNA"/>
</dbReference>
<dbReference type="OrthoDB" id="9842847at2"/>
<dbReference type="Proteomes" id="UP000011700">
    <property type="component" value="Unassembled WGS sequence"/>
</dbReference>
<sequence>MNATHAYGRRQVLLGSASLGVAAMLPAVGIGQTPDTVGLLNVPATDIGTYHREILFETTRLLRGQPLFTEGAFYVQIDSLVKKEIIGEGDAEILKALSRSLLSEQAFEAIEEELRALVEQLKRARNDVAAAIGSIAEDSLLYVKEFAGSLDKKKLALVIAHDVQGAITGAAAGATLGVKIVGLGAIPAAVFGALLGAASGSVIGALGPE</sequence>
<gene>
    <name evidence="1" type="ORF">B381_01689</name>
</gene>
<evidence type="ECO:0000313" key="1">
    <source>
        <dbReference type="EMBL" id="EME01872.1"/>
    </source>
</evidence>